<dbReference type="BioCyc" id="MMAZ1236903:G139K-3186-MONOMER"/>
<evidence type="ECO:0000256" key="1">
    <source>
        <dbReference type="SAM" id="Phobius"/>
    </source>
</evidence>
<organism evidence="2 3">
    <name type="scientific">Methanosarcina mazei Tuc01</name>
    <dbReference type="NCBI Taxonomy" id="1236903"/>
    <lineage>
        <taxon>Archaea</taxon>
        <taxon>Methanobacteriati</taxon>
        <taxon>Methanobacteriota</taxon>
        <taxon>Stenosarchaea group</taxon>
        <taxon>Methanomicrobia</taxon>
        <taxon>Methanosarcinales</taxon>
        <taxon>Methanosarcinaceae</taxon>
        <taxon>Methanosarcina</taxon>
    </lineage>
</organism>
<keyword evidence="1" id="KW-0472">Membrane</keyword>
<keyword evidence="1" id="KW-0812">Transmembrane</keyword>
<proteinExistence type="predicted"/>
<reference evidence="2 3" key="1">
    <citation type="journal article" date="2013" name="Genome Announc.">
        <title>Complete Genome of a Methanosarcina mazei Strain Isolated from Sediment Samples from an Amazonian Flooded Area.</title>
        <authorList>
            <person name="Assis das Gracas D."/>
            <person name="Thiago Juca Ramos R."/>
            <person name="Vieira Araujo A.C."/>
            <person name="Zahlouth R."/>
            <person name="Ribeiro Carneiro A."/>
            <person name="Souza Lopes T."/>
            <person name="Azevedo Barauna R."/>
            <person name="Azevedo V."/>
            <person name="Cruz Schneider M.P."/>
            <person name="Pellizari V.H."/>
            <person name="Silva A."/>
        </authorList>
    </citation>
    <scope>NUCLEOTIDE SEQUENCE [LARGE SCALE GENOMIC DNA]</scope>
    <source>
        <strain evidence="2 3">Tuc01</strain>
    </source>
</reference>
<sequence>MLLLTNSFAGIIVLPWIFGIFFVIGGIGAVIWGFEARIRIEKRG</sequence>
<accession>M1PDG5</accession>
<feature type="transmembrane region" description="Helical" evidence="1">
    <location>
        <begin position="12"/>
        <end position="34"/>
    </location>
</feature>
<dbReference type="KEGG" id="mmaz:MmTuc01_3343"/>
<keyword evidence="1" id="KW-1133">Transmembrane helix</keyword>
<dbReference type="EMBL" id="CP004144">
    <property type="protein sequence ID" value="AGF98597.1"/>
    <property type="molecule type" value="Genomic_DNA"/>
</dbReference>
<protein>
    <submittedName>
        <fullName evidence="2">Membrane protein</fullName>
    </submittedName>
</protein>
<dbReference type="AlphaFoldDB" id="M1PDG5"/>
<evidence type="ECO:0000313" key="2">
    <source>
        <dbReference type="EMBL" id="AGF98597.1"/>
    </source>
</evidence>
<dbReference type="Proteomes" id="UP000011718">
    <property type="component" value="Chromosome"/>
</dbReference>
<name>M1PDG5_METMZ</name>
<gene>
    <name evidence="2" type="ORF">MmTuc01_3343</name>
</gene>
<evidence type="ECO:0000313" key="3">
    <source>
        <dbReference type="Proteomes" id="UP000011718"/>
    </source>
</evidence>
<dbReference type="HOGENOM" id="CLU_3210785_0_0_2"/>